<protein>
    <submittedName>
        <fullName evidence="2">DUF4358 domain-containing protein</fullName>
    </submittedName>
</protein>
<dbReference type="EMBL" id="JACRSV010000001">
    <property type="protein sequence ID" value="MBC8558588.1"/>
    <property type="molecule type" value="Genomic_DNA"/>
</dbReference>
<proteinExistence type="predicted"/>
<feature type="signal peptide" evidence="1">
    <location>
        <begin position="1"/>
        <end position="20"/>
    </location>
</feature>
<dbReference type="Pfam" id="PF14270">
    <property type="entry name" value="DUF4358"/>
    <property type="match status" value="1"/>
</dbReference>
<keyword evidence="3" id="KW-1185">Reference proteome</keyword>
<evidence type="ECO:0000256" key="1">
    <source>
        <dbReference type="SAM" id="SignalP"/>
    </source>
</evidence>
<reference evidence="2" key="1">
    <citation type="submission" date="2020-08" db="EMBL/GenBank/DDBJ databases">
        <title>Genome public.</title>
        <authorList>
            <person name="Liu C."/>
            <person name="Sun Q."/>
        </authorList>
    </citation>
    <scope>NUCLEOTIDE SEQUENCE</scope>
    <source>
        <strain evidence="2">NSJ-33</strain>
    </source>
</reference>
<dbReference type="Proteomes" id="UP000610760">
    <property type="component" value="Unassembled WGS sequence"/>
</dbReference>
<dbReference type="PROSITE" id="PS51257">
    <property type="entry name" value="PROKAR_LIPOPROTEIN"/>
    <property type="match status" value="1"/>
</dbReference>
<sequence>MKKIVALLMAALCAVTFVSCNNSSNESGSSNESSGGGAVSSATSSEIFDAINSVFAEKYPDAGAVIPNMPQDVDDTILKDKFGIDVNDVEDYKGQIAGMMTNCDMLLIVKAKDGKIDSVRASLESAKEAQTEQFASYGVMGNIERTAAAKVVTNGNYAALIMVGVLPDDPDAALDFDSDVKLAEDTFNKTIGETK</sequence>
<organism evidence="2 3">
    <name type="scientific">Fumia xinanensis</name>
    <dbReference type="NCBI Taxonomy" id="2763659"/>
    <lineage>
        <taxon>Bacteria</taxon>
        <taxon>Bacillati</taxon>
        <taxon>Bacillota</taxon>
        <taxon>Clostridia</taxon>
        <taxon>Eubacteriales</taxon>
        <taxon>Oscillospiraceae</taxon>
        <taxon>Fumia</taxon>
    </lineage>
</organism>
<gene>
    <name evidence="2" type="ORF">H8710_00760</name>
</gene>
<feature type="chain" id="PRO_5038700949" evidence="1">
    <location>
        <begin position="21"/>
        <end position="195"/>
    </location>
</feature>
<dbReference type="RefSeq" id="WP_249293479.1">
    <property type="nucleotide sequence ID" value="NZ_JACRSV010000001.1"/>
</dbReference>
<evidence type="ECO:0000313" key="2">
    <source>
        <dbReference type="EMBL" id="MBC8558588.1"/>
    </source>
</evidence>
<dbReference type="AlphaFoldDB" id="A0A926E2Z4"/>
<evidence type="ECO:0000313" key="3">
    <source>
        <dbReference type="Proteomes" id="UP000610760"/>
    </source>
</evidence>
<dbReference type="InterPro" id="IPR025648">
    <property type="entry name" value="DUF4358"/>
</dbReference>
<name>A0A926E2Z4_9FIRM</name>
<comment type="caution">
    <text evidence="2">The sequence shown here is derived from an EMBL/GenBank/DDBJ whole genome shotgun (WGS) entry which is preliminary data.</text>
</comment>
<keyword evidence="1" id="KW-0732">Signal</keyword>
<accession>A0A926E2Z4</accession>